<evidence type="ECO:0000313" key="2">
    <source>
        <dbReference type="EMBL" id="SDL82040.1"/>
    </source>
</evidence>
<proteinExistence type="predicted"/>
<name>A0A1G9N6D6_9BACT</name>
<feature type="chain" id="PRO_5011621126" evidence="1">
    <location>
        <begin position="19"/>
        <end position="178"/>
    </location>
</feature>
<sequence>MKKLSLLSFLLLTGCSPADNRTATTYFDLKGYLDQQIAWLEKNKPMVRKEVIVSEESDRLLTKDVDWKKELDLFLQADLNKPAFARSYMADTLSAATVSYRLREGEQLPVQFLEVIRDSTGIPRKIKASLLDKNYLFESERILTLETRAGRLSAYQIEGFQQLFFGEPKPFKISVLVQ</sequence>
<reference evidence="2 3" key="1">
    <citation type="submission" date="2016-10" db="EMBL/GenBank/DDBJ databases">
        <authorList>
            <person name="de Groot N.N."/>
        </authorList>
    </citation>
    <scope>NUCLEOTIDE SEQUENCE [LARGE SCALE GENOMIC DNA]</scope>
    <source>
        <strain evidence="2 3">DSM 21668</strain>
    </source>
</reference>
<evidence type="ECO:0000256" key="1">
    <source>
        <dbReference type="SAM" id="SignalP"/>
    </source>
</evidence>
<organism evidence="2 3">
    <name type="scientific">Siphonobacter aquaeclarae</name>
    <dbReference type="NCBI Taxonomy" id="563176"/>
    <lineage>
        <taxon>Bacteria</taxon>
        <taxon>Pseudomonadati</taxon>
        <taxon>Bacteroidota</taxon>
        <taxon>Cytophagia</taxon>
        <taxon>Cytophagales</taxon>
        <taxon>Cytophagaceae</taxon>
        <taxon>Siphonobacter</taxon>
    </lineage>
</organism>
<evidence type="ECO:0000313" key="3">
    <source>
        <dbReference type="Proteomes" id="UP000198901"/>
    </source>
</evidence>
<dbReference type="STRING" id="563176.SAMN04488090_1882"/>
<dbReference type="AlphaFoldDB" id="A0A1G9N6D6"/>
<keyword evidence="3" id="KW-1185">Reference proteome</keyword>
<accession>A0A1G9N6D6</accession>
<feature type="signal peptide" evidence="1">
    <location>
        <begin position="1"/>
        <end position="18"/>
    </location>
</feature>
<keyword evidence="1" id="KW-0732">Signal</keyword>
<dbReference type="PROSITE" id="PS51257">
    <property type="entry name" value="PROKAR_LIPOPROTEIN"/>
    <property type="match status" value="1"/>
</dbReference>
<protein>
    <submittedName>
        <fullName evidence="2">Uncharacterized protein</fullName>
    </submittedName>
</protein>
<dbReference type="RefSeq" id="WP_093200840.1">
    <property type="nucleotide sequence ID" value="NZ_FNGS01000003.1"/>
</dbReference>
<dbReference type="OrthoDB" id="794757at2"/>
<dbReference type="Proteomes" id="UP000198901">
    <property type="component" value="Unassembled WGS sequence"/>
</dbReference>
<dbReference type="EMBL" id="FNGS01000003">
    <property type="protein sequence ID" value="SDL82040.1"/>
    <property type="molecule type" value="Genomic_DNA"/>
</dbReference>
<gene>
    <name evidence="2" type="ORF">SAMN04488090_1882</name>
</gene>